<reference evidence="1" key="2">
    <citation type="submission" date="2023-04" db="EMBL/GenBank/DDBJ databases">
        <authorList>
            <person name="Bruccoleri R.E."/>
            <person name="Oakeley E.J."/>
            <person name="Faust A.-M."/>
            <person name="Dessus-Babus S."/>
            <person name="Altorfer M."/>
            <person name="Burckhardt D."/>
            <person name="Oertli M."/>
            <person name="Naumann U."/>
            <person name="Petersen F."/>
            <person name="Wong J."/>
        </authorList>
    </citation>
    <scope>NUCLEOTIDE SEQUENCE</scope>
    <source>
        <strain evidence="1">GSM-AAB239-AS_SAM_17_03QT</strain>
        <tissue evidence="1">Leaf</tissue>
    </source>
</reference>
<evidence type="ECO:0000313" key="1">
    <source>
        <dbReference type="EMBL" id="KAJ6795916.1"/>
    </source>
</evidence>
<sequence>MMNTSNDGRTRGWLKRILLRECNEVVKEYKDKTKRAKSLENAKKMPMTFFELIFHLGHDFRDD</sequence>
<protein>
    <submittedName>
        <fullName evidence="1">Uncharacterized protein</fullName>
    </submittedName>
</protein>
<accession>A0AAX6DVZ5</accession>
<organism evidence="1 2">
    <name type="scientific">Iris pallida</name>
    <name type="common">Sweet iris</name>
    <dbReference type="NCBI Taxonomy" id="29817"/>
    <lineage>
        <taxon>Eukaryota</taxon>
        <taxon>Viridiplantae</taxon>
        <taxon>Streptophyta</taxon>
        <taxon>Embryophyta</taxon>
        <taxon>Tracheophyta</taxon>
        <taxon>Spermatophyta</taxon>
        <taxon>Magnoliopsida</taxon>
        <taxon>Liliopsida</taxon>
        <taxon>Asparagales</taxon>
        <taxon>Iridaceae</taxon>
        <taxon>Iridoideae</taxon>
        <taxon>Irideae</taxon>
        <taxon>Iris</taxon>
    </lineage>
</organism>
<evidence type="ECO:0000313" key="2">
    <source>
        <dbReference type="Proteomes" id="UP001140949"/>
    </source>
</evidence>
<dbReference type="EMBL" id="JANAVB010041619">
    <property type="protein sequence ID" value="KAJ6795916.1"/>
    <property type="molecule type" value="Genomic_DNA"/>
</dbReference>
<name>A0AAX6DVZ5_IRIPA</name>
<keyword evidence="2" id="KW-1185">Reference proteome</keyword>
<reference evidence="1" key="1">
    <citation type="journal article" date="2023" name="GigaByte">
        <title>Genome assembly of the bearded iris, Iris pallida Lam.</title>
        <authorList>
            <person name="Bruccoleri R.E."/>
            <person name="Oakeley E.J."/>
            <person name="Faust A.M.E."/>
            <person name="Altorfer M."/>
            <person name="Dessus-Babus S."/>
            <person name="Burckhardt D."/>
            <person name="Oertli M."/>
            <person name="Naumann U."/>
            <person name="Petersen F."/>
            <person name="Wong J."/>
        </authorList>
    </citation>
    <scope>NUCLEOTIDE SEQUENCE</scope>
    <source>
        <strain evidence="1">GSM-AAB239-AS_SAM_17_03QT</strain>
    </source>
</reference>
<dbReference type="AlphaFoldDB" id="A0AAX6DVZ5"/>
<gene>
    <name evidence="1" type="ORF">M6B38_223835</name>
</gene>
<comment type="caution">
    <text evidence="1">The sequence shown here is derived from an EMBL/GenBank/DDBJ whole genome shotgun (WGS) entry which is preliminary data.</text>
</comment>
<dbReference type="Proteomes" id="UP001140949">
    <property type="component" value="Unassembled WGS sequence"/>
</dbReference>
<proteinExistence type="predicted"/>